<name>A0A9E7K220_9LILI</name>
<evidence type="ECO:0000313" key="3">
    <source>
        <dbReference type="Proteomes" id="UP001055439"/>
    </source>
</evidence>
<organism evidence="2 3">
    <name type="scientific">Musa troglodytarum</name>
    <name type="common">fe'i banana</name>
    <dbReference type="NCBI Taxonomy" id="320322"/>
    <lineage>
        <taxon>Eukaryota</taxon>
        <taxon>Viridiplantae</taxon>
        <taxon>Streptophyta</taxon>
        <taxon>Embryophyta</taxon>
        <taxon>Tracheophyta</taxon>
        <taxon>Spermatophyta</taxon>
        <taxon>Magnoliopsida</taxon>
        <taxon>Liliopsida</taxon>
        <taxon>Zingiberales</taxon>
        <taxon>Musaceae</taxon>
        <taxon>Musa</taxon>
    </lineage>
</organism>
<keyword evidence="1" id="KW-0812">Transmembrane</keyword>
<evidence type="ECO:0000313" key="2">
    <source>
        <dbReference type="EMBL" id="URE00712.1"/>
    </source>
</evidence>
<evidence type="ECO:0000256" key="1">
    <source>
        <dbReference type="SAM" id="Phobius"/>
    </source>
</evidence>
<protein>
    <submittedName>
        <fullName evidence="2">CUE domain</fullName>
    </submittedName>
</protein>
<keyword evidence="3" id="KW-1185">Reference proteome</keyword>
<sequence>MQGVGSRRVSFAWLWRGWLSQSMAFMLPVGFFFDSHGVVLWPHDPNKVIHTWEEEGCPSIKHSNEDVMNTCL</sequence>
<dbReference type="Proteomes" id="UP001055439">
    <property type="component" value="Chromosome 5"/>
</dbReference>
<keyword evidence="1" id="KW-0472">Membrane</keyword>
<keyword evidence="1" id="KW-1133">Transmembrane helix</keyword>
<proteinExistence type="predicted"/>
<dbReference type="EMBL" id="CP097507">
    <property type="protein sequence ID" value="URE00712.1"/>
    <property type="molecule type" value="Genomic_DNA"/>
</dbReference>
<dbReference type="OrthoDB" id="440455at2759"/>
<dbReference type="AlphaFoldDB" id="A0A9E7K220"/>
<accession>A0A9E7K220</accession>
<gene>
    <name evidence="2" type="ORF">MUK42_19293</name>
</gene>
<feature type="transmembrane region" description="Helical" evidence="1">
    <location>
        <begin position="12"/>
        <end position="33"/>
    </location>
</feature>
<reference evidence="2" key="1">
    <citation type="submission" date="2022-05" db="EMBL/GenBank/DDBJ databases">
        <title>The Musa troglodytarum L. genome provides insights into the mechanism of non-climacteric behaviour and enrichment of carotenoids.</title>
        <authorList>
            <person name="Wang J."/>
        </authorList>
    </citation>
    <scope>NUCLEOTIDE SEQUENCE</scope>
    <source>
        <tissue evidence="2">Leaf</tissue>
    </source>
</reference>